<sequence>MLKKFKDAFKPEARWLIICVISLTMLAAFPIIAQRLGEKLYEPVATLWGSALGALAGVAGAFWIADRQTSVQRRGAARLVREMFFPVTHAISEVVGVLGRPERPNCYDGDDEPQIFEPEKWREVADQAGFVVARYTVFRGRIHRYEAGLSLLSANALTAAFELETQLEDAINGSISRLLIVPHEYSRGEHVPIAKSPSWSVRFILSKIERDIQLLMAKLEAEAM</sequence>
<name>A0A562RIW7_9BURK</name>
<accession>A0A562RIW7</accession>
<organism evidence="2 3">
    <name type="scientific">Pseudoduganella lurida</name>
    <dbReference type="NCBI Taxonomy" id="1036180"/>
    <lineage>
        <taxon>Bacteria</taxon>
        <taxon>Pseudomonadati</taxon>
        <taxon>Pseudomonadota</taxon>
        <taxon>Betaproteobacteria</taxon>
        <taxon>Burkholderiales</taxon>
        <taxon>Oxalobacteraceae</taxon>
        <taxon>Telluria group</taxon>
        <taxon>Pseudoduganella</taxon>
    </lineage>
</organism>
<keyword evidence="1" id="KW-1133">Transmembrane helix</keyword>
<keyword evidence="3" id="KW-1185">Reference proteome</keyword>
<keyword evidence="1" id="KW-0812">Transmembrane</keyword>
<evidence type="ECO:0000313" key="2">
    <source>
        <dbReference type="EMBL" id="TWI69018.1"/>
    </source>
</evidence>
<dbReference type="RefSeq" id="WP_145646686.1">
    <property type="nucleotide sequence ID" value="NZ_VLLB01000001.1"/>
</dbReference>
<dbReference type="EMBL" id="VLLB01000001">
    <property type="protein sequence ID" value="TWI69018.1"/>
    <property type="molecule type" value="Genomic_DNA"/>
</dbReference>
<evidence type="ECO:0000313" key="3">
    <source>
        <dbReference type="Proteomes" id="UP000318431"/>
    </source>
</evidence>
<evidence type="ECO:0000256" key="1">
    <source>
        <dbReference type="SAM" id="Phobius"/>
    </source>
</evidence>
<protein>
    <submittedName>
        <fullName evidence="2">Uncharacterized protein</fullName>
    </submittedName>
</protein>
<reference evidence="2 3" key="1">
    <citation type="journal article" date="2015" name="Stand. Genomic Sci.">
        <title>Genomic Encyclopedia of Bacterial and Archaeal Type Strains, Phase III: the genomes of soil and plant-associated and newly described type strains.</title>
        <authorList>
            <person name="Whitman W.B."/>
            <person name="Woyke T."/>
            <person name="Klenk H.P."/>
            <person name="Zhou Y."/>
            <person name="Lilburn T.G."/>
            <person name="Beck B.J."/>
            <person name="De Vos P."/>
            <person name="Vandamme P."/>
            <person name="Eisen J.A."/>
            <person name="Garrity G."/>
            <person name="Hugenholtz P."/>
            <person name="Kyrpides N.C."/>
        </authorList>
    </citation>
    <scope>NUCLEOTIDE SEQUENCE [LARGE SCALE GENOMIC DNA]</scope>
    <source>
        <strain evidence="2 3">CGMCC 1.10822</strain>
    </source>
</reference>
<dbReference type="AlphaFoldDB" id="A0A562RIW7"/>
<gene>
    <name evidence="2" type="ORF">IP91_00083</name>
</gene>
<dbReference type="Proteomes" id="UP000318431">
    <property type="component" value="Unassembled WGS sequence"/>
</dbReference>
<keyword evidence="1" id="KW-0472">Membrane</keyword>
<dbReference type="OrthoDB" id="9950297at2"/>
<feature type="transmembrane region" description="Helical" evidence="1">
    <location>
        <begin position="45"/>
        <end position="65"/>
    </location>
</feature>
<comment type="caution">
    <text evidence="2">The sequence shown here is derived from an EMBL/GenBank/DDBJ whole genome shotgun (WGS) entry which is preliminary data.</text>
</comment>
<feature type="transmembrane region" description="Helical" evidence="1">
    <location>
        <begin position="12"/>
        <end position="33"/>
    </location>
</feature>
<proteinExistence type="predicted"/>